<evidence type="ECO:0000256" key="3">
    <source>
        <dbReference type="ARBA" id="ARBA00022692"/>
    </source>
</evidence>
<feature type="transmembrane region" description="Helical" evidence="6">
    <location>
        <begin position="16"/>
        <end position="39"/>
    </location>
</feature>
<comment type="subcellular location">
    <subcellularLocation>
        <location evidence="1">Membrane</location>
        <topology evidence="1">Multi-pass membrane protein</topology>
    </subcellularLocation>
</comment>
<dbReference type="InterPro" id="IPR011701">
    <property type="entry name" value="MFS"/>
</dbReference>
<feature type="transmembrane region" description="Helical" evidence="6">
    <location>
        <begin position="451"/>
        <end position="475"/>
    </location>
</feature>
<proteinExistence type="predicted"/>
<feature type="transmembrane region" description="Helical" evidence="6">
    <location>
        <begin position="239"/>
        <end position="257"/>
    </location>
</feature>
<evidence type="ECO:0000313" key="8">
    <source>
        <dbReference type="EMBL" id="MBB5514766.1"/>
    </source>
</evidence>
<gene>
    <name evidence="8" type="ORF">FHS89_000772</name>
</gene>
<feature type="domain" description="Major facilitator superfamily (MFS) profile" evidence="7">
    <location>
        <begin position="17"/>
        <end position="477"/>
    </location>
</feature>
<feature type="transmembrane region" description="Helical" evidence="6">
    <location>
        <begin position="170"/>
        <end position="192"/>
    </location>
</feature>
<dbReference type="Proteomes" id="UP000553766">
    <property type="component" value="Unassembled WGS sequence"/>
</dbReference>
<dbReference type="Pfam" id="PF07690">
    <property type="entry name" value="MFS_1"/>
    <property type="match status" value="1"/>
</dbReference>
<dbReference type="Gene3D" id="1.20.1250.20">
    <property type="entry name" value="MFS general substrate transporter like domains"/>
    <property type="match status" value="1"/>
</dbReference>
<dbReference type="InterPro" id="IPR020846">
    <property type="entry name" value="MFS_dom"/>
</dbReference>
<feature type="transmembrane region" description="Helical" evidence="6">
    <location>
        <begin position="309"/>
        <end position="329"/>
    </location>
</feature>
<dbReference type="Gene3D" id="1.20.1720.10">
    <property type="entry name" value="Multidrug resistance protein D"/>
    <property type="match status" value="1"/>
</dbReference>
<feature type="transmembrane region" description="Helical" evidence="6">
    <location>
        <begin position="341"/>
        <end position="362"/>
    </location>
</feature>
<keyword evidence="2" id="KW-0813">Transport</keyword>
<feature type="transmembrane region" description="Helical" evidence="6">
    <location>
        <begin position="59"/>
        <end position="76"/>
    </location>
</feature>
<dbReference type="CDD" id="cd17321">
    <property type="entry name" value="MFS_MMR_MDR_like"/>
    <property type="match status" value="1"/>
</dbReference>
<reference evidence="8 9" key="1">
    <citation type="submission" date="2020-08" db="EMBL/GenBank/DDBJ databases">
        <title>Genomic Encyclopedia of Type Strains, Phase IV (KMG-IV): sequencing the most valuable type-strain genomes for metagenomic binning, comparative biology and taxonomic classification.</title>
        <authorList>
            <person name="Goeker M."/>
        </authorList>
    </citation>
    <scope>NUCLEOTIDE SEQUENCE [LARGE SCALE GENOMIC DNA]</scope>
    <source>
        <strain evidence="8 9">DSM 103377</strain>
    </source>
</reference>
<dbReference type="RefSeq" id="WP_184008710.1">
    <property type="nucleotide sequence ID" value="NZ_JACIJS010000002.1"/>
</dbReference>
<organism evidence="8 9">
    <name type="scientific">Rubricella aquisinus</name>
    <dbReference type="NCBI Taxonomy" id="2028108"/>
    <lineage>
        <taxon>Bacteria</taxon>
        <taxon>Pseudomonadati</taxon>
        <taxon>Pseudomonadota</taxon>
        <taxon>Alphaproteobacteria</taxon>
        <taxon>Rhodobacterales</taxon>
        <taxon>Paracoccaceae</taxon>
        <taxon>Rubricella</taxon>
    </lineage>
</organism>
<evidence type="ECO:0000256" key="4">
    <source>
        <dbReference type="ARBA" id="ARBA00022989"/>
    </source>
</evidence>
<dbReference type="PANTHER" id="PTHR42718:SF9">
    <property type="entry name" value="MAJOR FACILITATOR SUPERFAMILY MULTIDRUG TRANSPORTER MFSC"/>
    <property type="match status" value="1"/>
</dbReference>
<keyword evidence="9" id="KW-1185">Reference proteome</keyword>
<accession>A0A840WYM5</accession>
<feature type="transmembrane region" description="Helical" evidence="6">
    <location>
        <begin position="269"/>
        <end position="297"/>
    </location>
</feature>
<evidence type="ECO:0000256" key="2">
    <source>
        <dbReference type="ARBA" id="ARBA00022448"/>
    </source>
</evidence>
<feature type="transmembrane region" description="Helical" evidence="6">
    <location>
        <begin position="141"/>
        <end position="164"/>
    </location>
</feature>
<protein>
    <submittedName>
        <fullName evidence="8">EmrB/QacA subfamily drug resistance transporter</fullName>
    </submittedName>
</protein>
<feature type="transmembrane region" description="Helical" evidence="6">
    <location>
        <begin position="374"/>
        <end position="397"/>
    </location>
</feature>
<dbReference type="EMBL" id="JACIJS010000002">
    <property type="protein sequence ID" value="MBB5514766.1"/>
    <property type="molecule type" value="Genomic_DNA"/>
</dbReference>
<evidence type="ECO:0000256" key="6">
    <source>
        <dbReference type="SAM" id="Phobius"/>
    </source>
</evidence>
<keyword evidence="3 6" id="KW-0812">Transmembrane</keyword>
<evidence type="ECO:0000313" key="9">
    <source>
        <dbReference type="Proteomes" id="UP000553766"/>
    </source>
</evidence>
<feature type="transmembrane region" description="Helical" evidence="6">
    <location>
        <begin position="83"/>
        <end position="102"/>
    </location>
</feature>
<dbReference type="InterPro" id="IPR036259">
    <property type="entry name" value="MFS_trans_sf"/>
</dbReference>
<evidence type="ECO:0000256" key="1">
    <source>
        <dbReference type="ARBA" id="ARBA00004141"/>
    </source>
</evidence>
<evidence type="ECO:0000259" key="7">
    <source>
        <dbReference type="PROSITE" id="PS50850"/>
    </source>
</evidence>
<feature type="transmembrane region" description="Helical" evidence="6">
    <location>
        <begin position="204"/>
        <end position="224"/>
    </location>
</feature>
<dbReference type="GO" id="GO:0016020">
    <property type="term" value="C:membrane"/>
    <property type="evidence" value="ECO:0007669"/>
    <property type="project" value="UniProtKB-SubCell"/>
</dbReference>
<feature type="transmembrane region" description="Helical" evidence="6">
    <location>
        <begin position="108"/>
        <end position="129"/>
    </location>
</feature>
<dbReference type="PROSITE" id="PS50850">
    <property type="entry name" value="MFS"/>
    <property type="match status" value="1"/>
</dbReference>
<comment type="caution">
    <text evidence="8">The sequence shown here is derived from an EMBL/GenBank/DDBJ whole genome shotgun (WGS) entry which is preliminary data.</text>
</comment>
<feature type="transmembrane region" description="Helical" evidence="6">
    <location>
        <begin position="409"/>
        <end position="431"/>
    </location>
</feature>
<sequence>MTSAAQTFCPVASRKYVLVAAVIGSAMGFIDGTVVSIAIPAIRADLSASLGQMQWVNNAYMLTLSALILLGGAAGDRYGVVRLFGLGILLFVAASVACALAPNAEFLIAARGLQGIGAAAMVPGSLALISKAYPQAERGAAIGIWAAASAVTTALGPAVGGAVLSLDIPGIWRAIFAINLPIGAIAFALLWWRIPRDAPDTSEAPDYLGGLLATLGLGALAWAMTGRGGDGDGPALEHLLWFGSIGLMLTAAFLWVETRARRPMMPLRLFALPGFAAANALTFALYFALSAVLFFLPMTLVTGWGISEFQTILAFAPLSIFIGLLSSRFGRLADRIGPKPLIALGSLLAGLAFAGLALTVAAQDFWGQLLPLSALMGLGMALVVAPLSAAVMGAVAYHDTGAASGINNAMSRISGLFAVASMGGVAAYGYGQAGGMGSFGEFTQNAAAMNAGFALVAWWAAGLSLLSALIALVFLRR</sequence>
<dbReference type="SUPFAM" id="SSF103473">
    <property type="entry name" value="MFS general substrate transporter"/>
    <property type="match status" value="1"/>
</dbReference>
<dbReference type="PANTHER" id="PTHR42718">
    <property type="entry name" value="MAJOR FACILITATOR SUPERFAMILY MULTIDRUG TRANSPORTER MFSC"/>
    <property type="match status" value="1"/>
</dbReference>
<dbReference type="GO" id="GO:0022857">
    <property type="term" value="F:transmembrane transporter activity"/>
    <property type="evidence" value="ECO:0007669"/>
    <property type="project" value="InterPro"/>
</dbReference>
<keyword evidence="5 6" id="KW-0472">Membrane</keyword>
<keyword evidence="4 6" id="KW-1133">Transmembrane helix</keyword>
<dbReference type="AlphaFoldDB" id="A0A840WYM5"/>
<name>A0A840WYM5_9RHOB</name>
<evidence type="ECO:0000256" key="5">
    <source>
        <dbReference type="ARBA" id="ARBA00023136"/>
    </source>
</evidence>